<dbReference type="Pfam" id="PF05901">
    <property type="entry name" value="Excalibur"/>
    <property type="match status" value="1"/>
</dbReference>
<reference evidence="4" key="1">
    <citation type="journal article" date="2019" name="Int. J. Syst. Evol. Microbiol.">
        <title>The Global Catalogue of Microorganisms (GCM) 10K type strain sequencing project: providing services to taxonomists for standard genome sequencing and annotation.</title>
        <authorList>
            <consortium name="The Broad Institute Genomics Platform"/>
            <consortium name="The Broad Institute Genome Sequencing Center for Infectious Disease"/>
            <person name="Wu L."/>
            <person name="Ma J."/>
        </authorList>
    </citation>
    <scope>NUCLEOTIDE SEQUENCE [LARGE SCALE GENOMIC DNA]</scope>
    <source>
        <strain evidence="4">JCM 15442</strain>
    </source>
</reference>
<proteinExistence type="predicted"/>
<feature type="domain" description="Excalibur calcium-binding" evidence="2">
    <location>
        <begin position="79"/>
        <end position="115"/>
    </location>
</feature>
<comment type="caution">
    <text evidence="3">The sequence shown here is derived from an EMBL/GenBank/DDBJ whole genome shotgun (WGS) entry which is preliminary data.</text>
</comment>
<dbReference type="RefSeq" id="WP_188969016.1">
    <property type="nucleotide sequence ID" value="NZ_BMOL01000002.1"/>
</dbReference>
<evidence type="ECO:0000313" key="3">
    <source>
        <dbReference type="EMBL" id="GGL71184.1"/>
    </source>
</evidence>
<evidence type="ECO:0000256" key="1">
    <source>
        <dbReference type="SAM" id="SignalP"/>
    </source>
</evidence>
<dbReference type="InterPro" id="IPR008613">
    <property type="entry name" value="Excalibur_Ca-bd_domain"/>
</dbReference>
<accession>A0ABQ2G1Y8</accession>
<organism evidence="3 4">
    <name type="scientific">Deinococcus aerolatus</name>
    <dbReference type="NCBI Taxonomy" id="522487"/>
    <lineage>
        <taxon>Bacteria</taxon>
        <taxon>Thermotogati</taxon>
        <taxon>Deinococcota</taxon>
        <taxon>Deinococci</taxon>
        <taxon>Deinococcales</taxon>
        <taxon>Deinococcaceae</taxon>
        <taxon>Deinococcus</taxon>
    </lineage>
</organism>
<feature type="chain" id="PRO_5046140737" description="Excalibur calcium-binding domain-containing protein" evidence="1">
    <location>
        <begin position="20"/>
        <end position="118"/>
    </location>
</feature>
<dbReference type="Gene3D" id="2.30.30.40">
    <property type="entry name" value="SH3 Domains"/>
    <property type="match status" value="1"/>
</dbReference>
<sequence length="118" mass="12755">MQLKRWATFLLAVVSTALAYPGSVPASARLHAQASSTSPLLATLPAKASLDILSCTATWCEVTAQGKTGWLERPRVKARYGRCTELSKVGLFDIKKTEASYTPGLDRDKDGVGCNRVR</sequence>
<dbReference type="EMBL" id="BMOL01000002">
    <property type="protein sequence ID" value="GGL71184.1"/>
    <property type="molecule type" value="Genomic_DNA"/>
</dbReference>
<name>A0ABQ2G1Y8_9DEIO</name>
<dbReference type="InterPro" id="IPR003646">
    <property type="entry name" value="SH3-like_bac-type"/>
</dbReference>
<keyword evidence="4" id="KW-1185">Reference proteome</keyword>
<dbReference type="SMART" id="SM00894">
    <property type="entry name" value="Excalibur"/>
    <property type="match status" value="1"/>
</dbReference>
<protein>
    <recommendedName>
        <fullName evidence="2">Excalibur calcium-binding domain-containing protein</fullName>
    </recommendedName>
</protein>
<keyword evidence="1" id="KW-0732">Signal</keyword>
<evidence type="ECO:0000313" key="4">
    <source>
        <dbReference type="Proteomes" id="UP000639973"/>
    </source>
</evidence>
<evidence type="ECO:0000259" key="2">
    <source>
        <dbReference type="SMART" id="SM00894"/>
    </source>
</evidence>
<dbReference type="Pfam" id="PF08239">
    <property type="entry name" value="SH3_3"/>
    <property type="match status" value="1"/>
</dbReference>
<gene>
    <name evidence="3" type="ORF">GCM10010840_06580</name>
</gene>
<feature type="signal peptide" evidence="1">
    <location>
        <begin position="1"/>
        <end position="19"/>
    </location>
</feature>
<dbReference type="Proteomes" id="UP000639973">
    <property type="component" value="Unassembled WGS sequence"/>
</dbReference>